<dbReference type="InterPro" id="IPR000629">
    <property type="entry name" value="RNA-helicase_DEAD-box_CS"/>
</dbReference>
<feature type="compositionally biased region" description="Basic residues" evidence="12">
    <location>
        <begin position="144"/>
        <end position="155"/>
    </location>
</feature>
<keyword evidence="17" id="KW-1185">Reference proteome</keyword>
<dbReference type="InterPro" id="IPR050079">
    <property type="entry name" value="DEAD_box_RNA_helicase"/>
</dbReference>
<evidence type="ECO:0000256" key="11">
    <source>
        <dbReference type="PROSITE-ProRule" id="PRU00552"/>
    </source>
</evidence>
<dbReference type="Gene3D" id="3.40.50.300">
    <property type="entry name" value="P-loop containing nucleotide triphosphate hydrolases"/>
    <property type="match status" value="2"/>
</dbReference>
<feature type="domain" description="Helicase C-terminal" evidence="14">
    <location>
        <begin position="450"/>
        <end position="621"/>
    </location>
</feature>
<dbReference type="Ensembl" id="ENSCAFT00845040016.1">
    <property type="protein sequence ID" value="ENSCAFP00845031335.1"/>
    <property type="gene ID" value="ENSCAFG00845022665.1"/>
</dbReference>
<evidence type="ECO:0000256" key="10">
    <source>
        <dbReference type="ARBA" id="ARBA00047984"/>
    </source>
</evidence>
<dbReference type="Pfam" id="PF00270">
    <property type="entry name" value="DEAD"/>
    <property type="match status" value="1"/>
</dbReference>
<feature type="compositionally biased region" description="Basic and acidic residues" evidence="12">
    <location>
        <begin position="930"/>
        <end position="940"/>
    </location>
</feature>
<name>A0A8I3PPV8_CANLF</name>
<comment type="subcellular location">
    <subcellularLocation>
        <location evidence="1">Nucleus</location>
        <location evidence="1">Nucleolus</location>
    </subcellularLocation>
</comment>
<feature type="compositionally biased region" description="Basic residues" evidence="12">
    <location>
        <begin position="1015"/>
        <end position="1025"/>
    </location>
</feature>
<feature type="compositionally biased region" description="Basic and acidic residues" evidence="12">
    <location>
        <begin position="907"/>
        <end position="923"/>
    </location>
</feature>
<evidence type="ECO:0000256" key="7">
    <source>
        <dbReference type="ARBA" id="ARBA00022840"/>
    </source>
</evidence>
<dbReference type="OrthoDB" id="10261375at2759"/>
<evidence type="ECO:0000313" key="17">
    <source>
        <dbReference type="Proteomes" id="UP000805418"/>
    </source>
</evidence>
<feature type="compositionally biased region" description="Low complexity" evidence="12">
    <location>
        <begin position="109"/>
        <end position="140"/>
    </location>
</feature>
<protein>
    <recommendedName>
        <fullName evidence="3">RNA helicase</fullName>
        <ecNumber evidence="3">3.6.4.13</ecNumber>
    </recommendedName>
</protein>
<dbReference type="InterPro" id="IPR011545">
    <property type="entry name" value="DEAD/DEAH_box_helicase_dom"/>
</dbReference>
<reference evidence="16" key="1">
    <citation type="submission" date="2020-03" db="EMBL/GenBank/DDBJ databases">
        <title>Long-read based genome assembly of a Labrador retriever dog.</title>
        <authorList>
            <person name="Eory L."/>
            <person name="Zhang W."/>
            <person name="Schoenebeck J."/>
        </authorList>
    </citation>
    <scope>NUCLEOTIDE SEQUENCE [LARGE SCALE GENOMIC DNA]</scope>
    <source>
        <strain evidence="16">Labrador retriever</strain>
    </source>
</reference>
<dbReference type="GeneTree" id="ENSGT00550000075100"/>
<reference evidence="16" key="2">
    <citation type="submission" date="2025-08" db="UniProtKB">
        <authorList>
            <consortium name="Ensembl"/>
        </authorList>
    </citation>
    <scope>IDENTIFICATION</scope>
    <source>
        <strain evidence="16">Boxer</strain>
    </source>
</reference>
<feature type="short sequence motif" description="Q motif" evidence="11">
    <location>
        <begin position="220"/>
        <end position="248"/>
    </location>
</feature>
<dbReference type="InterPro" id="IPR012541">
    <property type="entry name" value="DBP10_C"/>
</dbReference>
<keyword evidence="5" id="KW-0378">Hydrolase</keyword>
<feature type="compositionally biased region" description="Low complexity" evidence="12">
    <location>
        <begin position="65"/>
        <end position="74"/>
    </location>
</feature>
<evidence type="ECO:0000256" key="6">
    <source>
        <dbReference type="ARBA" id="ARBA00022806"/>
    </source>
</evidence>
<dbReference type="InterPro" id="IPR014014">
    <property type="entry name" value="RNA_helicase_DEAD_Q_motif"/>
</dbReference>
<dbReference type="PANTHER" id="PTHR47959:SF8">
    <property type="entry name" value="RNA HELICASE"/>
    <property type="match status" value="1"/>
</dbReference>
<dbReference type="SMART" id="SM00490">
    <property type="entry name" value="HELICc"/>
    <property type="match status" value="1"/>
</dbReference>
<dbReference type="Pfam" id="PF00271">
    <property type="entry name" value="Helicase_C"/>
    <property type="match status" value="1"/>
</dbReference>
<dbReference type="GO" id="GO:0003714">
    <property type="term" value="F:transcription corepressor activity"/>
    <property type="evidence" value="ECO:0007669"/>
    <property type="project" value="Ensembl"/>
</dbReference>
<dbReference type="GO" id="GO:0003724">
    <property type="term" value="F:RNA helicase activity"/>
    <property type="evidence" value="ECO:0000318"/>
    <property type="project" value="GO_Central"/>
</dbReference>
<evidence type="ECO:0000259" key="13">
    <source>
        <dbReference type="PROSITE" id="PS51192"/>
    </source>
</evidence>
<dbReference type="CDD" id="cd17959">
    <property type="entry name" value="DEADc_DDX54"/>
    <property type="match status" value="1"/>
</dbReference>
<feature type="domain" description="Helicase ATP-binding" evidence="13">
    <location>
        <begin position="251"/>
        <end position="423"/>
    </location>
</feature>
<dbReference type="GO" id="GO:0016787">
    <property type="term" value="F:hydrolase activity"/>
    <property type="evidence" value="ECO:0007669"/>
    <property type="project" value="UniProtKB-KW"/>
</dbReference>
<dbReference type="AlphaFoldDB" id="A0A8I3PPV8"/>
<sequence>MWAAVPAPPPLQGPPRSQRICSPGPAAPAPGSRTDRPAAAARPQRQPARGGAAGTMSTGGGAPGAPGSLEAAQAGRRDAAPPRPAAPLVRPAGPAPAPRPAPRPPPLAAPSSRSPLPAPRPGARMAAGGRVAAGPRSRAPMAQWRKKKGLRRRRGAASQPRSSDSEDGEFEIQADDDTRAQKLGPGRPLPAFPTSECTSDVEPDTREMVRAQNKKKKKSGGFQSMGLSYPVFKGIMKKGYKVPTPIQRKTIPVILDGKDVVAMARTGSGKTACFLIPMFERLKTHSAQTGARALILSPTRELALQTMKFTKELGKFTGLRTALILGGDKMEDQFAALHENPDIIIATPGRLVHVAVEMNLKLQSVEYVVFDEADRLFEMGFAEQLQEIIGRLPGGHQTVLFSATLPKLLVEFARAGLTEPVLIRLDVDAKLNEQLKTSFFLVREDTKAAVLLHLLRTVVRPQDQTVVFVATKHHAEYLSELLTTQGVSCTHIYSALDQTARKINLAKFTHNKCSALIVTDLAARGLDIPLLDNVINYSFPAKGKLFLHRVGLGASSPCWSLLAVPWFPRLWEELAGRVARAGRSGTAYSLVAPDEVPYLLDLHLFLGRALTPARPHEGSLGVDGVLGRVPQSVVDDEESGLQSILTSSLELGGLSRVADNAQQQYVRSRPAPSPESIKRAKELDLTGLGLHPLFSSRFEEKELQRLKLVDSIKNYRSRATIFEINASSRDLSSQVMRAKRQKDHKAIASFQQGRRGRQEDTAGPAPGCPAPQEEKPEEDEEEEAAGKSIEEVFTEVMGRKRQQPGPEGGAKRRREEARHRDLEFYVPYRPKDFDSERGLSISGDGGAFEQQVAGAVLDLMGDEAQNLTRGRQQLKWDRKKKRFVGQSGQEDKKKIKTESGRYISSSYKRDLYQKWKQKQKIDDRDSEEEGTSHQRGPERRGGKRGRGQGAAQPRSPGAPAGRVRSELKTKQQILKQRRRAQKLRFLQRGGLKQLSARNRRRAQELQRGAFGRGAPSKKGKMRKRM</sequence>
<feature type="region of interest" description="Disordered" evidence="12">
    <location>
        <begin position="730"/>
        <end position="825"/>
    </location>
</feature>
<dbReference type="InterPro" id="IPR001650">
    <property type="entry name" value="Helicase_C-like"/>
</dbReference>
<keyword evidence="7" id="KW-0067">ATP-binding</keyword>
<dbReference type="Proteomes" id="UP000805418">
    <property type="component" value="Chromosome 26"/>
</dbReference>
<dbReference type="CDD" id="cd18787">
    <property type="entry name" value="SF2_C_DEAD"/>
    <property type="match status" value="1"/>
</dbReference>
<keyword evidence="9" id="KW-0539">Nucleus</keyword>
<keyword evidence="6" id="KW-0347">Helicase</keyword>
<evidence type="ECO:0000256" key="2">
    <source>
        <dbReference type="ARBA" id="ARBA00010379"/>
    </source>
</evidence>
<evidence type="ECO:0000256" key="9">
    <source>
        <dbReference type="ARBA" id="ARBA00023242"/>
    </source>
</evidence>
<dbReference type="GO" id="GO:0006396">
    <property type="term" value="P:RNA processing"/>
    <property type="evidence" value="ECO:0007669"/>
    <property type="project" value="Ensembl"/>
</dbReference>
<dbReference type="GO" id="GO:0005524">
    <property type="term" value="F:ATP binding"/>
    <property type="evidence" value="ECO:0007669"/>
    <property type="project" value="UniProtKB-KW"/>
</dbReference>
<dbReference type="FunCoup" id="A0A8I3PPV8">
    <property type="interactions" value="2590"/>
</dbReference>
<evidence type="ECO:0000256" key="4">
    <source>
        <dbReference type="ARBA" id="ARBA00022741"/>
    </source>
</evidence>
<evidence type="ECO:0000256" key="1">
    <source>
        <dbReference type="ARBA" id="ARBA00004604"/>
    </source>
</evidence>
<dbReference type="EC" id="3.6.4.13" evidence="3"/>
<dbReference type="SUPFAM" id="SSF52540">
    <property type="entry name" value="P-loop containing nucleoside triphosphate hydrolases"/>
    <property type="match status" value="2"/>
</dbReference>
<feature type="compositionally biased region" description="Basic and acidic residues" evidence="12">
    <location>
        <begin position="809"/>
        <end position="825"/>
    </location>
</feature>
<dbReference type="GO" id="GO:0005730">
    <property type="term" value="C:nucleolus"/>
    <property type="evidence" value="ECO:0007669"/>
    <property type="project" value="UniProtKB-SubCell"/>
</dbReference>
<proteinExistence type="inferred from homology"/>
<comment type="catalytic activity">
    <reaction evidence="10">
        <text>ATP + H2O = ADP + phosphate + H(+)</text>
        <dbReference type="Rhea" id="RHEA:13065"/>
        <dbReference type="ChEBI" id="CHEBI:15377"/>
        <dbReference type="ChEBI" id="CHEBI:15378"/>
        <dbReference type="ChEBI" id="CHEBI:30616"/>
        <dbReference type="ChEBI" id="CHEBI:43474"/>
        <dbReference type="ChEBI" id="CHEBI:456216"/>
        <dbReference type="EC" id="3.6.4.13"/>
    </reaction>
</comment>
<comment type="similarity">
    <text evidence="2">Belongs to the DEAD box helicase family. DDX54/DBP10 subfamily.</text>
</comment>
<keyword evidence="4" id="KW-0547">Nucleotide-binding</keyword>
<evidence type="ECO:0000256" key="5">
    <source>
        <dbReference type="ARBA" id="ARBA00022801"/>
    </source>
</evidence>
<dbReference type="InterPro" id="IPR014001">
    <property type="entry name" value="Helicase_ATP-bd"/>
</dbReference>
<evidence type="ECO:0000256" key="8">
    <source>
        <dbReference type="ARBA" id="ARBA00022884"/>
    </source>
</evidence>
<dbReference type="PANTHER" id="PTHR47959">
    <property type="entry name" value="ATP-DEPENDENT RNA HELICASE RHLE-RELATED"/>
    <property type="match status" value="1"/>
</dbReference>
<dbReference type="InterPro" id="IPR033517">
    <property type="entry name" value="DDX54/DBP10_DEAD-box_helicase"/>
</dbReference>
<feature type="compositionally biased region" description="Pro residues" evidence="12">
    <location>
        <begin position="1"/>
        <end position="13"/>
    </location>
</feature>
<dbReference type="PROSITE" id="PS00039">
    <property type="entry name" value="DEAD_ATP_HELICASE"/>
    <property type="match status" value="1"/>
</dbReference>
<evidence type="ECO:0000313" key="16">
    <source>
        <dbReference type="Ensembl" id="ENSCAFP00845031335.1"/>
    </source>
</evidence>
<dbReference type="InterPro" id="IPR027417">
    <property type="entry name" value="P-loop_NTPase"/>
</dbReference>
<dbReference type="Pfam" id="PF08147">
    <property type="entry name" value="DBP10CT"/>
    <property type="match status" value="1"/>
</dbReference>
<dbReference type="SMART" id="SM01123">
    <property type="entry name" value="DBP10CT"/>
    <property type="match status" value="1"/>
</dbReference>
<dbReference type="SMART" id="SM00487">
    <property type="entry name" value="DEXDc"/>
    <property type="match status" value="1"/>
</dbReference>
<organism evidence="16 17">
    <name type="scientific">Canis lupus familiaris</name>
    <name type="common">Dog</name>
    <name type="synonym">Canis familiaris</name>
    <dbReference type="NCBI Taxonomy" id="9615"/>
    <lineage>
        <taxon>Eukaryota</taxon>
        <taxon>Metazoa</taxon>
        <taxon>Chordata</taxon>
        <taxon>Craniata</taxon>
        <taxon>Vertebrata</taxon>
        <taxon>Euteleostomi</taxon>
        <taxon>Mammalia</taxon>
        <taxon>Eutheria</taxon>
        <taxon>Laurasiatheria</taxon>
        <taxon>Carnivora</taxon>
        <taxon>Caniformia</taxon>
        <taxon>Canidae</taxon>
        <taxon>Canis</taxon>
    </lineage>
</organism>
<dbReference type="GO" id="GO:0005102">
    <property type="term" value="F:signaling receptor binding"/>
    <property type="evidence" value="ECO:0007669"/>
    <property type="project" value="Ensembl"/>
</dbReference>
<feature type="region of interest" description="Disordered" evidence="12">
    <location>
        <begin position="869"/>
        <end position="1025"/>
    </location>
</feature>
<evidence type="ECO:0000256" key="3">
    <source>
        <dbReference type="ARBA" id="ARBA00012552"/>
    </source>
</evidence>
<gene>
    <name evidence="16" type="primary">DDX54</name>
</gene>
<keyword evidence="8" id="KW-0694">RNA-binding</keyword>
<feature type="compositionally biased region" description="Basic and acidic residues" evidence="12">
    <location>
        <begin position="889"/>
        <end position="899"/>
    </location>
</feature>
<accession>A0A8I3PPV8</accession>
<feature type="compositionally biased region" description="Low complexity" evidence="12">
    <location>
        <begin position="37"/>
        <end position="50"/>
    </location>
</feature>
<evidence type="ECO:0000256" key="12">
    <source>
        <dbReference type="SAM" id="MobiDB-lite"/>
    </source>
</evidence>
<dbReference type="PROSITE" id="PS51194">
    <property type="entry name" value="HELICASE_CTER"/>
    <property type="match status" value="1"/>
</dbReference>
<feature type="compositionally biased region" description="Pro residues" evidence="12">
    <location>
        <begin position="93"/>
        <end position="108"/>
    </location>
</feature>
<dbReference type="GO" id="GO:0005794">
    <property type="term" value="C:Golgi apparatus"/>
    <property type="evidence" value="ECO:0007669"/>
    <property type="project" value="Ensembl"/>
</dbReference>
<dbReference type="GO" id="GO:0005829">
    <property type="term" value="C:cytosol"/>
    <property type="evidence" value="ECO:0000318"/>
    <property type="project" value="GO_Central"/>
</dbReference>
<dbReference type="GO" id="GO:0030331">
    <property type="term" value="F:nuclear estrogen receptor binding"/>
    <property type="evidence" value="ECO:0007669"/>
    <property type="project" value="Ensembl"/>
</dbReference>
<dbReference type="PROSITE" id="PS51192">
    <property type="entry name" value="HELICASE_ATP_BIND_1"/>
    <property type="match status" value="1"/>
</dbReference>
<dbReference type="PROSITE" id="PS51195">
    <property type="entry name" value="Q_MOTIF"/>
    <property type="match status" value="1"/>
</dbReference>
<feature type="region of interest" description="Disordered" evidence="12">
    <location>
        <begin position="1"/>
        <end position="206"/>
    </location>
</feature>
<dbReference type="GO" id="GO:0005654">
    <property type="term" value="C:nucleoplasm"/>
    <property type="evidence" value="ECO:0007669"/>
    <property type="project" value="Ensembl"/>
</dbReference>
<feature type="compositionally biased region" description="Acidic residues" evidence="12">
    <location>
        <begin position="165"/>
        <end position="175"/>
    </location>
</feature>
<feature type="domain" description="DEAD-box RNA helicase Q" evidence="15">
    <location>
        <begin position="220"/>
        <end position="248"/>
    </location>
</feature>
<evidence type="ECO:0000259" key="15">
    <source>
        <dbReference type="PROSITE" id="PS51195"/>
    </source>
</evidence>
<reference evidence="16" key="3">
    <citation type="submission" date="2025-09" db="UniProtKB">
        <authorList>
            <consortium name="Ensembl"/>
        </authorList>
    </citation>
    <scope>IDENTIFICATION</scope>
    <source>
        <strain evidence="16">Boxer</strain>
    </source>
</reference>
<feature type="compositionally biased region" description="Gly residues" evidence="12">
    <location>
        <begin position="51"/>
        <end position="64"/>
    </location>
</feature>
<evidence type="ECO:0000259" key="14">
    <source>
        <dbReference type="PROSITE" id="PS51194"/>
    </source>
</evidence>
<dbReference type="FunFam" id="3.40.50.300:FF:000865">
    <property type="entry name" value="ATP-dependent RNA helicase DDX54"/>
    <property type="match status" value="1"/>
</dbReference>
<dbReference type="GO" id="GO:0003723">
    <property type="term" value="F:RNA binding"/>
    <property type="evidence" value="ECO:0007669"/>
    <property type="project" value="UniProtKB-KW"/>
</dbReference>